<evidence type="ECO:0000313" key="7">
    <source>
        <dbReference type="Proteomes" id="UP001479436"/>
    </source>
</evidence>
<evidence type="ECO:0000256" key="4">
    <source>
        <dbReference type="ARBA" id="ARBA00023242"/>
    </source>
</evidence>
<protein>
    <recommendedName>
        <fullName evidence="3">Integrator complex subunit 10</fullName>
    </recommendedName>
</protein>
<evidence type="ECO:0000256" key="5">
    <source>
        <dbReference type="SAM" id="MobiDB-lite"/>
    </source>
</evidence>
<evidence type="ECO:0000256" key="2">
    <source>
        <dbReference type="ARBA" id="ARBA00010391"/>
    </source>
</evidence>
<keyword evidence="7" id="KW-1185">Reference proteome</keyword>
<gene>
    <name evidence="6" type="ORF">K7432_002976</name>
</gene>
<evidence type="ECO:0000256" key="3">
    <source>
        <dbReference type="ARBA" id="ARBA00016811"/>
    </source>
</evidence>
<comment type="similarity">
    <text evidence="2">Belongs to the Integrator subunit 10 family.</text>
</comment>
<name>A0ABR2X0K8_9FUNG</name>
<comment type="subcellular location">
    <subcellularLocation>
        <location evidence="1">Nucleus</location>
    </subcellularLocation>
</comment>
<feature type="compositionally biased region" description="Low complexity" evidence="5">
    <location>
        <begin position="335"/>
        <end position="347"/>
    </location>
</feature>
<keyword evidence="4" id="KW-0539">Nucleus</keyword>
<accession>A0ABR2X0K8</accession>
<dbReference type="PANTHER" id="PTHR16055:SF2">
    <property type="entry name" value="INTEGRATOR COMPLEX SUBUNIT 10"/>
    <property type="match status" value="1"/>
</dbReference>
<dbReference type="PANTHER" id="PTHR16055">
    <property type="entry name" value="INTEGRATOR COMPLEX SUBUNIT 10"/>
    <property type="match status" value="1"/>
</dbReference>
<comment type="caution">
    <text evidence="6">The sequence shown here is derived from an EMBL/GenBank/DDBJ whole genome shotgun (WGS) entry which is preliminary data.</text>
</comment>
<proteinExistence type="inferred from homology"/>
<reference evidence="6 7" key="1">
    <citation type="submission" date="2023-04" db="EMBL/GenBank/DDBJ databases">
        <title>Genome of Basidiobolus ranarum AG-B5.</title>
        <authorList>
            <person name="Stajich J.E."/>
            <person name="Carter-House D."/>
            <person name="Gryganskyi A."/>
        </authorList>
    </citation>
    <scope>NUCLEOTIDE SEQUENCE [LARGE SCALE GENOMIC DNA]</scope>
    <source>
        <strain evidence="6 7">AG-B5</strain>
    </source>
</reference>
<sequence length="680" mass="78850">MDLKSLSNKIERIEKHLTDGVLVLASIELQEAYAQYSRNISLLFLEQKIAFREGDIEKAVDIFRQIQENYYHEERYKSYLLSLAQAVFYQCQNEYYAFFINAPRKLQKELLINAAAIYEKKEQRFEACKLYSIIAIRFPEMISVYGPLAAQLALQCEEMNQPLPHLNTYRSILVQSILPQILTQSITIRSSTKSFNSNLSLTMEEITAWLEAVQSYYFSRHHWRRMHELIVLMIQQCGFLSDIKCLTDTPPNVDNTLLFPEKVINHIVSNPSTIPVEFEFRFFAGCFVQLAFEYYSIVSGYRASSSTKITIIPVGLIRKDGLFNERPPKKRKYTSNSKSNSSQQSAQAHIPVELLMILRKAGELKRHINTLSLSYDVEFPNLCTRWRLPFDIQNAVDTMMADLNVMEGNPSIAIPIYKSLSARLKKAWAMQKEVRKRICSKLPCPNPTPLDATLINSRWSKLFPFRILYTLAVASVLDGHYRAAINQFLSIICTLTCEEIESEAFYVDKEFKFRFKEATAEALIARCIHDILYAIEKEIQCNGFDDTLIVCRLVLSQFTFSYASLYIQQTFETVAKNGTFTFPQFFEFIFDENILQIIHQTNVHNYHPIFMLPNKFYEESVASSQQVTQSPSQSSQMIREQVFTIIESTFAKARLRQTQKKLPLLLRFCQQAFRKLTEDK</sequence>
<dbReference type="InterPro" id="IPR026164">
    <property type="entry name" value="Int_cplx_su10"/>
</dbReference>
<dbReference type="Proteomes" id="UP001479436">
    <property type="component" value="Unassembled WGS sequence"/>
</dbReference>
<evidence type="ECO:0000256" key="1">
    <source>
        <dbReference type="ARBA" id="ARBA00004123"/>
    </source>
</evidence>
<feature type="region of interest" description="Disordered" evidence="5">
    <location>
        <begin position="323"/>
        <end position="347"/>
    </location>
</feature>
<organism evidence="6 7">
    <name type="scientific">Basidiobolus ranarum</name>
    <dbReference type="NCBI Taxonomy" id="34480"/>
    <lineage>
        <taxon>Eukaryota</taxon>
        <taxon>Fungi</taxon>
        <taxon>Fungi incertae sedis</taxon>
        <taxon>Zoopagomycota</taxon>
        <taxon>Entomophthoromycotina</taxon>
        <taxon>Basidiobolomycetes</taxon>
        <taxon>Basidiobolales</taxon>
        <taxon>Basidiobolaceae</taxon>
        <taxon>Basidiobolus</taxon>
    </lineage>
</organism>
<evidence type="ECO:0000313" key="6">
    <source>
        <dbReference type="EMBL" id="KAK9767315.1"/>
    </source>
</evidence>
<dbReference type="EMBL" id="JASJQH010000085">
    <property type="protein sequence ID" value="KAK9767315.1"/>
    <property type="molecule type" value="Genomic_DNA"/>
</dbReference>